<evidence type="ECO:0000313" key="2">
    <source>
        <dbReference type="EMBL" id="KAJ6420584.1"/>
    </source>
</evidence>
<keyword evidence="1" id="KW-0812">Transmembrane</keyword>
<evidence type="ECO:0000256" key="1">
    <source>
        <dbReference type="SAM" id="Phobius"/>
    </source>
</evidence>
<dbReference type="AlphaFoldDB" id="A0AAD6P8H8"/>
<keyword evidence="1" id="KW-1133">Transmembrane helix</keyword>
<dbReference type="Proteomes" id="UP001162972">
    <property type="component" value="Chromosome 17"/>
</dbReference>
<feature type="transmembrane region" description="Helical" evidence="1">
    <location>
        <begin position="25"/>
        <end position="43"/>
    </location>
</feature>
<accession>A0AAD6P8H8</accession>
<keyword evidence="3" id="KW-1185">Reference proteome</keyword>
<proteinExistence type="predicted"/>
<sequence>MDVMNDVVVVWKNSLRRKIFKLKRYHFTLGQAMFLFLTPLAFFSPTSSDGHGNEAAKCCDGHFFVSFNPFRVSFSAKPS</sequence>
<name>A0AAD6P8H8_9ROSI</name>
<evidence type="ECO:0000313" key="3">
    <source>
        <dbReference type="Proteomes" id="UP001162972"/>
    </source>
</evidence>
<evidence type="ECO:0008006" key="4">
    <source>
        <dbReference type="Google" id="ProtNLM"/>
    </source>
</evidence>
<gene>
    <name evidence="2" type="ORF">OIU84_028014</name>
</gene>
<organism evidence="2 3">
    <name type="scientific">Salix udensis</name>
    <dbReference type="NCBI Taxonomy" id="889485"/>
    <lineage>
        <taxon>Eukaryota</taxon>
        <taxon>Viridiplantae</taxon>
        <taxon>Streptophyta</taxon>
        <taxon>Embryophyta</taxon>
        <taxon>Tracheophyta</taxon>
        <taxon>Spermatophyta</taxon>
        <taxon>Magnoliopsida</taxon>
        <taxon>eudicotyledons</taxon>
        <taxon>Gunneridae</taxon>
        <taxon>Pentapetalae</taxon>
        <taxon>rosids</taxon>
        <taxon>fabids</taxon>
        <taxon>Malpighiales</taxon>
        <taxon>Salicaceae</taxon>
        <taxon>Saliceae</taxon>
        <taxon>Salix</taxon>
    </lineage>
</organism>
<dbReference type="EMBL" id="JAPFFJ010000008">
    <property type="protein sequence ID" value="KAJ6420584.1"/>
    <property type="molecule type" value="Genomic_DNA"/>
</dbReference>
<keyword evidence="1" id="KW-0472">Membrane</keyword>
<reference evidence="2 3" key="1">
    <citation type="journal article" date="2023" name="Int. J. Mol. Sci.">
        <title>De Novo Assembly and Annotation of 11 Diverse Shrub Willow (Salix) Genomes Reveals Novel Gene Organization in Sex-Linked Regions.</title>
        <authorList>
            <person name="Hyden B."/>
            <person name="Feng K."/>
            <person name="Yates T.B."/>
            <person name="Jawdy S."/>
            <person name="Cereghino C."/>
            <person name="Smart L.B."/>
            <person name="Muchero W."/>
        </authorList>
    </citation>
    <scope>NUCLEOTIDE SEQUENCE [LARGE SCALE GENOMIC DNA]</scope>
    <source>
        <tissue evidence="2">Shoot tip</tissue>
    </source>
</reference>
<protein>
    <recommendedName>
        <fullName evidence="4">Transmembrane protein</fullName>
    </recommendedName>
</protein>
<comment type="caution">
    <text evidence="2">The sequence shown here is derived from an EMBL/GenBank/DDBJ whole genome shotgun (WGS) entry which is preliminary data.</text>
</comment>